<dbReference type="CDD" id="cd06916">
    <property type="entry name" value="NR_DBD_like"/>
    <property type="match status" value="1"/>
</dbReference>
<evidence type="ECO:0000259" key="12">
    <source>
        <dbReference type="PROSITE" id="PS51030"/>
    </source>
</evidence>
<reference evidence="14" key="1">
    <citation type="submission" date="2003-08" db="EMBL/GenBank/DDBJ databases">
        <authorList>
            <person name="Birren B."/>
            <person name="Nusbaum C."/>
            <person name="Abebe A."/>
            <person name="Abouelleil A."/>
            <person name="Adekoya E."/>
            <person name="Ait-zahra M."/>
            <person name="Allen N."/>
            <person name="Allen T."/>
            <person name="An P."/>
            <person name="Anderson M."/>
            <person name="Anderson S."/>
            <person name="Arachchi H."/>
            <person name="Armbruster J."/>
            <person name="Bachantsang P."/>
            <person name="Baldwin J."/>
            <person name="Barry A."/>
            <person name="Bayul T."/>
            <person name="Blitshsteyn B."/>
            <person name="Bloom T."/>
            <person name="Blye J."/>
            <person name="Boguslavskiy L."/>
            <person name="Borowsky M."/>
            <person name="Boukhgalter B."/>
            <person name="Brunache A."/>
            <person name="Butler J."/>
            <person name="Calixte N."/>
            <person name="Calvo S."/>
            <person name="Camarata J."/>
            <person name="Campo K."/>
            <person name="Chang J."/>
            <person name="Cheshatsang Y."/>
            <person name="Citroen M."/>
            <person name="Collymore A."/>
            <person name="Considine T."/>
            <person name="Cook A."/>
            <person name="Cooke P."/>
            <person name="Corum B."/>
            <person name="Cuomo C."/>
            <person name="David R."/>
            <person name="Dawoe T."/>
            <person name="Degray S."/>
            <person name="Dodge S."/>
            <person name="Dooley K."/>
            <person name="Dorje P."/>
            <person name="Dorjee K."/>
            <person name="Dorris L."/>
            <person name="Duffey N."/>
            <person name="Dupes A."/>
            <person name="Elkins T."/>
            <person name="Engels R."/>
            <person name="Erickson J."/>
            <person name="Farina A."/>
            <person name="Faro S."/>
            <person name="Ferreira P."/>
            <person name="Fischer H."/>
            <person name="Fitzgerald M."/>
            <person name="Foley K."/>
            <person name="Gage D."/>
            <person name="Galagan J."/>
            <person name="Gearin G."/>
            <person name="Gnerre S."/>
            <person name="Gnirke A."/>
            <person name="Goyette A."/>
            <person name="Graham J."/>
            <person name="Grandbois E."/>
            <person name="Gyaltsen K."/>
            <person name="Hafez N."/>
            <person name="Hagopian D."/>
            <person name="Hagos B."/>
            <person name="Hall J."/>
            <person name="Hatcher B."/>
            <person name="Heller A."/>
            <person name="Higgins H."/>
            <person name="Honan T."/>
            <person name="Horn A."/>
            <person name="Houde N."/>
            <person name="Hughes L."/>
            <person name="Hulme W."/>
            <person name="Husby E."/>
            <person name="Iliev I."/>
            <person name="Jaffe D."/>
            <person name="Jones C."/>
            <person name="Kamal M."/>
            <person name="Kamat A."/>
            <person name="Kamvysselis M."/>
            <person name="Karlsson E."/>
            <person name="Kells C."/>
            <person name="Kieu A."/>
            <person name="Kisner P."/>
            <person name="Kodira C."/>
            <person name="Kulbokas E."/>
            <person name="Labutti K."/>
            <person name="Lama D."/>
            <person name="Landers T."/>
            <person name="Leger J."/>
            <person name="Levine S."/>
            <person name="Lewis D."/>
            <person name="Lewis T."/>
            <person name="Lindblad-toh K."/>
            <person name="Liu X."/>
            <person name="Lokyitsang T."/>
            <person name="Lokyitsang Y."/>
            <person name="Lucien O."/>
            <person name="Lui A."/>
            <person name="Ma L.J."/>
            <person name="Mabbitt R."/>
            <person name="Macdonald J."/>
            <person name="Maclean C."/>
            <person name="Major J."/>
            <person name="Manning J."/>
            <person name="Marabella R."/>
            <person name="Maru K."/>
            <person name="Matthews C."/>
            <person name="Mauceli E."/>
            <person name="Mccarthy M."/>
            <person name="Mcdonough S."/>
            <person name="Mcghee T."/>
            <person name="Meldrim J."/>
            <person name="Meneus L."/>
            <person name="Mesirov J."/>
            <person name="Mihalev A."/>
            <person name="Mihova T."/>
            <person name="Mikkelsen T."/>
            <person name="Mlenga V."/>
            <person name="Moru K."/>
            <person name="Mozes J."/>
            <person name="Mulrain L."/>
            <person name="Munson G."/>
            <person name="Naylor J."/>
            <person name="Newes C."/>
            <person name="Nguyen C."/>
            <person name="Nguyen N."/>
            <person name="Nguyen T."/>
            <person name="Nicol R."/>
            <person name="Nielsen C."/>
            <person name="Nizzari M."/>
            <person name="Norbu C."/>
            <person name="Norbu N."/>
            <person name="O'donnell P."/>
            <person name="Okoawo O."/>
            <person name="O'leary S."/>
            <person name="Omotosho B."/>
            <person name="O'neill K."/>
            <person name="Osman S."/>
            <person name="Parker S."/>
            <person name="Perrin D."/>
            <person name="Phunkhang P."/>
            <person name="Piqani B."/>
            <person name="Purcell S."/>
            <person name="Rachupka T."/>
            <person name="Ramasamy U."/>
            <person name="Rameau R."/>
            <person name="Ray V."/>
            <person name="Raymond C."/>
            <person name="Retta R."/>
            <person name="Richardson S."/>
            <person name="Rise C."/>
            <person name="Rodriguez J."/>
            <person name="Rogers J."/>
            <person name="Rogov P."/>
            <person name="Rutman M."/>
            <person name="Schupbach R."/>
            <person name="Seaman C."/>
            <person name="Settipalli S."/>
            <person name="Sharpe T."/>
            <person name="Sheridan J."/>
            <person name="Sherpa N."/>
            <person name="Shi J."/>
            <person name="Smirnov S."/>
            <person name="Smith C."/>
            <person name="Sougnez C."/>
            <person name="Spencer B."/>
            <person name="Stalker J."/>
            <person name="Stange-thomann N."/>
            <person name="Stavropoulos S."/>
            <person name="Stetson K."/>
            <person name="Stone C."/>
            <person name="Stone S."/>
            <person name="Stubbs M."/>
            <person name="Talamas J."/>
            <person name="Tchuinga P."/>
            <person name="Tenzing P."/>
            <person name="Tesfaye S."/>
            <person name="Theodore J."/>
            <person name="Thoulutsang Y."/>
            <person name="Topham K."/>
            <person name="Towey S."/>
            <person name="Tsamla T."/>
            <person name="Tsomo N."/>
            <person name="Vallee D."/>
            <person name="Vassiliev H."/>
            <person name="Venkataraman V."/>
            <person name="Vinson J."/>
            <person name="Vo A."/>
            <person name="Wade C."/>
            <person name="Wang S."/>
            <person name="Wangchuk T."/>
            <person name="Wangdi T."/>
            <person name="Whittaker C."/>
            <person name="Wilkinson J."/>
            <person name="Wu Y."/>
            <person name="Wyman D."/>
            <person name="Yadav S."/>
            <person name="Yang S."/>
            <person name="Yang X."/>
            <person name="Yeager S."/>
            <person name="Yee E."/>
            <person name="Young G."/>
            <person name="Zainoun J."/>
            <person name="Zembeck L."/>
            <person name="Zimmer A."/>
            <person name="Zody M."/>
            <person name="Lander E."/>
        </authorList>
    </citation>
    <scope>NUCLEOTIDE SEQUENCE [LARGE SCALE GENOMIC DNA]</scope>
</reference>
<dbReference type="GeneTree" id="ENSGT00940000155473"/>
<feature type="region of interest" description="Disordered" evidence="11">
    <location>
        <begin position="1"/>
        <end position="26"/>
    </location>
</feature>
<dbReference type="GO" id="GO:0000978">
    <property type="term" value="F:RNA polymerase II cis-regulatory region sequence-specific DNA binding"/>
    <property type="evidence" value="ECO:0007669"/>
    <property type="project" value="TreeGrafter"/>
</dbReference>
<evidence type="ECO:0000256" key="6">
    <source>
        <dbReference type="ARBA" id="ARBA00023125"/>
    </source>
</evidence>
<evidence type="ECO:0000256" key="7">
    <source>
        <dbReference type="ARBA" id="ARBA00023163"/>
    </source>
</evidence>
<proteinExistence type="inferred from homology"/>
<dbReference type="Proteomes" id="UP000007875">
    <property type="component" value="Unassembled WGS sequence"/>
</dbReference>
<evidence type="ECO:0000256" key="5">
    <source>
        <dbReference type="ARBA" id="ARBA00023015"/>
    </source>
</evidence>
<comment type="similarity">
    <text evidence="1">Belongs to the nuclear hormone receptor family.</text>
</comment>
<evidence type="ECO:0000256" key="1">
    <source>
        <dbReference type="ARBA" id="ARBA00005993"/>
    </source>
</evidence>
<dbReference type="PRINTS" id="PR00047">
    <property type="entry name" value="STROIDFINGER"/>
</dbReference>
<evidence type="ECO:0000256" key="4">
    <source>
        <dbReference type="ARBA" id="ARBA00022833"/>
    </source>
</evidence>
<dbReference type="SUPFAM" id="SSF57716">
    <property type="entry name" value="Glucocorticoid receptor-like (DNA-binding domain)"/>
    <property type="match status" value="1"/>
</dbReference>
<keyword evidence="7" id="KW-0804">Transcription</keyword>
<evidence type="ECO:0000256" key="8">
    <source>
        <dbReference type="ARBA" id="ARBA00023170"/>
    </source>
</evidence>
<dbReference type="Ensembl" id="ENSCSAVT00000014633.1">
    <property type="protein sequence ID" value="ENSCSAVP00000014468.1"/>
    <property type="gene ID" value="ENSCSAVG00000008466.1"/>
</dbReference>
<feature type="region of interest" description="Disordered" evidence="11">
    <location>
        <begin position="219"/>
        <end position="253"/>
    </location>
</feature>
<dbReference type="GO" id="GO:0030154">
    <property type="term" value="P:cell differentiation"/>
    <property type="evidence" value="ECO:0007669"/>
    <property type="project" value="TreeGrafter"/>
</dbReference>
<dbReference type="InterPro" id="IPR050234">
    <property type="entry name" value="Nuclear_hormone_rcpt_NR1"/>
</dbReference>
<feature type="domain" description="Nuclear receptor" evidence="12">
    <location>
        <begin position="32"/>
        <end position="107"/>
    </location>
</feature>
<keyword evidence="14" id="KW-1185">Reference proteome</keyword>
<keyword evidence="5" id="KW-0805">Transcription regulation</keyword>
<sequence length="253" mass="28692">MATADSPTKELPKETSQQKSTNENPTTTADAKKICVVCTDTATGKHFGAITCEGCKGFFRRSVKKNATFTCSFENSCTINKNSRKHCQACRFNACLSAGMKTSLILSDEEVNKKRDLIRINRERRMEQQNQKKNEMEEQRLKKLQEIGDKEPQPTRMTMDEKLLVETLLKGHHDSYDFKYDEYDTFRGREQITAPEKAPSSPKTSLAWLVASLSQNQDMQAEYAAMGENPEKSGQKELEPEQTDSTETTEPQI</sequence>
<dbReference type="HOGENOM" id="CLU_1100571_0_0_1"/>
<dbReference type="Pfam" id="PF00105">
    <property type="entry name" value="zf-C4"/>
    <property type="match status" value="1"/>
</dbReference>
<dbReference type="PANTHER" id="PTHR24082">
    <property type="entry name" value="NUCLEAR HORMONE RECEPTOR"/>
    <property type="match status" value="1"/>
</dbReference>
<evidence type="ECO:0000313" key="13">
    <source>
        <dbReference type="Ensembl" id="ENSCSAVP00000014468.1"/>
    </source>
</evidence>
<reference evidence="13" key="3">
    <citation type="submission" date="2025-09" db="UniProtKB">
        <authorList>
            <consortium name="Ensembl"/>
        </authorList>
    </citation>
    <scope>IDENTIFICATION</scope>
</reference>
<dbReference type="PROSITE" id="PS51030">
    <property type="entry name" value="NUCLEAR_REC_DBD_2"/>
    <property type="match status" value="1"/>
</dbReference>
<dbReference type="GO" id="GO:0045944">
    <property type="term" value="P:positive regulation of transcription by RNA polymerase II"/>
    <property type="evidence" value="ECO:0007669"/>
    <property type="project" value="TreeGrafter"/>
</dbReference>
<keyword evidence="8" id="KW-0675">Receptor</keyword>
<dbReference type="STRING" id="51511.ENSCSAVP00000014468"/>
<feature type="coiled-coil region" evidence="10">
    <location>
        <begin position="119"/>
        <end position="147"/>
    </location>
</feature>
<dbReference type="InterPro" id="IPR001628">
    <property type="entry name" value="Znf_hrmn_rcpt"/>
</dbReference>
<evidence type="ECO:0000256" key="9">
    <source>
        <dbReference type="ARBA" id="ARBA00023242"/>
    </source>
</evidence>
<keyword evidence="10" id="KW-0175">Coiled coil</keyword>
<evidence type="ECO:0000256" key="3">
    <source>
        <dbReference type="ARBA" id="ARBA00022771"/>
    </source>
</evidence>
<name>H2ZA53_CIOSA</name>
<keyword evidence="9" id="KW-0539">Nucleus</keyword>
<keyword evidence="3" id="KW-0863">Zinc-finger</keyword>
<dbReference type="GO" id="GO:0004879">
    <property type="term" value="F:nuclear receptor activity"/>
    <property type="evidence" value="ECO:0007669"/>
    <property type="project" value="TreeGrafter"/>
</dbReference>
<keyword evidence="2" id="KW-0479">Metal-binding</keyword>
<feature type="compositionally biased region" description="Basic and acidic residues" evidence="11">
    <location>
        <begin position="229"/>
        <end position="239"/>
    </location>
</feature>
<dbReference type="FunFam" id="3.30.50.10:FF:000030">
    <property type="entry name" value="Nuclear Hormone Receptor family"/>
    <property type="match status" value="1"/>
</dbReference>
<evidence type="ECO:0000313" key="14">
    <source>
        <dbReference type="Proteomes" id="UP000007875"/>
    </source>
</evidence>
<dbReference type="Gene3D" id="3.30.50.10">
    <property type="entry name" value="Erythroid Transcription Factor GATA-1, subunit A"/>
    <property type="match status" value="1"/>
</dbReference>
<organism evidence="13 14">
    <name type="scientific">Ciona savignyi</name>
    <name type="common">Pacific transparent sea squirt</name>
    <dbReference type="NCBI Taxonomy" id="51511"/>
    <lineage>
        <taxon>Eukaryota</taxon>
        <taxon>Metazoa</taxon>
        <taxon>Chordata</taxon>
        <taxon>Tunicata</taxon>
        <taxon>Ascidiacea</taxon>
        <taxon>Phlebobranchia</taxon>
        <taxon>Cionidae</taxon>
        <taxon>Ciona</taxon>
    </lineage>
</organism>
<evidence type="ECO:0000256" key="11">
    <source>
        <dbReference type="SAM" id="MobiDB-lite"/>
    </source>
</evidence>
<dbReference type="GO" id="GO:0000122">
    <property type="term" value="P:negative regulation of transcription by RNA polymerase II"/>
    <property type="evidence" value="ECO:0007669"/>
    <property type="project" value="TreeGrafter"/>
</dbReference>
<evidence type="ECO:0000256" key="10">
    <source>
        <dbReference type="SAM" id="Coils"/>
    </source>
</evidence>
<reference evidence="13" key="2">
    <citation type="submission" date="2025-08" db="UniProtKB">
        <authorList>
            <consortium name="Ensembl"/>
        </authorList>
    </citation>
    <scope>IDENTIFICATION</scope>
</reference>
<dbReference type="InterPro" id="IPR013088">
    <property type="entry name" value="Znf_NHR/GATA"/>
</dbReference>
<dbReference type="SMART" id="SM00399">
    <property type="entry name" value="ZnF_C4"/>
    <property type="match status" value="1"/>
</dbReference>
<dbReference type="PROSITE" id="PS00031">
    <property type="entry name" value="NUCLEAR_REC_DBD_1"/>
    <property type="match status" value="1"/>
</dbReference>
<protein>
    <recommendedName>
        <fullName evidence="12">Nuclear receptor domain-containing protein</fullName>
    </recommendedName>
</protein>
<keyword evidence="6" id="KW-0238">DNA-binding</keyword>
<dbReference type="AlphaFoldDB" id="H2ZA53"/>
<evidence type="ECO:0000256" key="2">
    <source>
        <dbReference type="ARBA" id="ARBA00022723"/>
    </source>
</evidence>
<accession>H2ZA53</accession>
<keyword evidence="4" id="KW-0862">Zinc</keyword>
<feature type="compositionally biased region" description="Polar residues" evidence="11">
    <location>
        <begin position="243"/>
        <end position="253"/>
    </location>
</feature>
<dbReference type="GO" id="GO:0008270">
    <property type="term" value="F:zinc ion binding"/>
    <property type="evidence" value="ECO:0007669"/>
    <property type="project" value="UniProtKB-KW"/>
</dbReference>
<dbReference type="eggNOG" id="KOG3575">
    <property type="taxonomic scope" value="Eukaryota"/>
</dbReference>
<dbReference type="InParanoid" id="H2ZA53"/>
<feature type="compositionally biased region" description="Polar residues" evidence="11">
    <location>
        <begin position="14"/>
        <end position="26"/>
    </location>
</feature>
<dbReference type="PANTHER" id="PTHR24082:SF283">
    <property type="entry name" value="NUCLEAR HORMONE RECEPTOR HR96"/>
    <property type="match status" value="1"/>
</dbReference>